<sequence>MAIDGEHEPAMMPKGWREPASSILATHLAPRLATQGHESNISRETFAQLRQELLGETHSQIRVEEDVTDVNKLICIVLKAGLEISPNASAPDSDLEGQVLDCLDIIRASIEKAPQALWEPSDPSIFAEDVHAPLYTWLILRLIRLANIWTTENVREKIQLIWANLAYIQLRQARPLPASYAVSAFLRACTSDMLLSLESLQNNNPRDARFKSLSLPAADGSLAQDVEHLGISPGILMQKTAIGGFLQASSLTCRLLDAFNPRGAMKPRAKHQDFIVRQNFSWMLNGFNRLRKVIVEWLQMTRIQLMPEDESVCLQYLAHLHRCSAPESTFSGLLSNMSLISTWSQCLCGFLGVDCIDQLPSVQAMLSRFLDDLSQIAKSSNSLVPHLREILLPTLTEIKDGHSIFQSLELCFQTSLQNLHTLLSDDTLLLTPESPREQPVEHLGESKVILQKSALLHRIDPQGEIRASKRLCLPGSPNEPIDHDVLKLLVGRVSSIIQSDSGGTMAELCTSVQKSYESLSEPQKNEVLDTLGKMACAAAGTLSKHSSEVIIRDTFTCQTCDAEQPTDDRFAHGDSPDFEDIWSLFNSILPRLTRIPGPRISAMVALRRILTHAPHSSQMHISTSASGEFCLHSLRSSIRELRIATAHSVVAFVRPNLPIEIRRANFVTVLEWLRNLSGKDDTPLQEACIMTLCGLAIVSEDEEKNIILLRLLEYLGHPNPYVCAVAYNELSKLAQHFSLTPAGLFRPYWRTLSVTVVKNLQSRPYMAEQLCDLLGMKVDGFLRLTEIHVLPYLVLTRKRDIICRIGASRNEGESAFDVCSEKNNLAAILAFLLSQESDNPEAMIMSLLAEIDPAFKGRSLAELVRIEPILIACDLLKSLGDAGEQKKERFNQALHRLATFVPRKIVHGGSSKKADLSHFIEEHVLGIITQFANAINDFQVRQTLAEKRRNIKAIEEMINIAQGHVSSALPQVCACLRSALDIEELCDYAFSAWKTLISSLSEEDLEPIIDQTLAIVIRYWGIMTGESRSRAFELIDYILTNHSSLVRDTFNTMPSLASIPELAPFEAKINDLKAQMDVRSQFLALIRRCQSENSTVVEQALMELTPFLSANEEFLHDSVLSEQPDPVIAQLTRSLLDCCVKFSTISDNITLLSARCLGLVGCLDPNRVETIKEKKDILVLSNFDRMEETVAFILFFLQHVLVEAFLSASNTRAQGFLAWAMQGLLKFCKLNALLTQRSRDMQGDEKYQRWIELPESVRNTLTPFLTSTYTVTVVTNHSDVKYPLFSPKLTHSEWLRTLVQDLLQTGNGDNAKMVFSISSRVVKGQDISISSFLLPFAVLNRIVGGTKQEQDDMQNELMSVLSHPVTEMNNNGRETIISSSQSVFEVLDYLSRWLQGKKKHLNSLNHNSNHSSRSYKDLSRDALIDKYSSQIKSVENLLSSIPPEVTSKRAVECKSFSKALFHWEQYIRKSRAHTEAEGRTGLEPLYQRLQDIYSQIDEPDGIEGISSHLSALDIDQQILEHRKAGRWATAQSWYELQLEKEPDNIDAQWNLVTCLKESGQQDAILTRFEVLKENESSASRFLPYAVESSWIMSRWDKLEGYLDLCARQGTEEFNVGIGSALDALRRKEMGRFTQKINELRLSVARSLTTNSAASLQSCHDDMLRLHALSEVESIAKAGSVSSHPSLLGTLDRRLDVLGGYLTDKQYLLGLRRATMELAGEFANSDISAAWLTSARLSRKGNFSSQAYHSMLNAARLKDRSATIEHARLLWKDGHHRKAIQTLEGAISANETAPTTSSSVDLEAMSFLSGRGQHQNESTALAHLMLAKWTDRAGQTHSQAIVQRYREAIKLYPKWERAHYYLGKHYNKILESEKAKPLGKEAQIYLSGEATKLVIDNYLRSLTYGTKYVFQTLPKLLTLWLEHASIVEQPIDPKRGDNEEFQKHTKAQRQKSLDEMHLQLKKFIDKRLQSALLFTILPQVVARICHPNTTVYDLLTRIVAKAVHSFPQQGLWTVLAVVKSSNKDRASRGFTCLQKIVDYGNKSKGGSATAAEIRRMISQGTKISEELLQLCLATVEDKASKVQLGRHLGFNHKVAPCRLVVPFQAMLIPSLPASQNIEYIKGFRAFPRDPTTIEAVLDEAQILNSLQKPRKISLRGSDGKVYNALCKPKDDLRKDQRLMEFNNMINRFLKRDVESSKRRMYIKTYAVTPLNEECGLIEWVDNLRTLREIVIKLLRERGIAPNYNEIRHYLNEICTDRSFAKLPLFTNKILAKLPPVLHEWFVEMFPETEAWFTARLRYTRSSAVMSMVGYVLGLGDRHGENLSFEEGTGGLLHVDFNCLFDKGQTFEKPEVVPFRLTHNMVDAFGAYGYNGPFRRTCEITLSLLRQNEDALMTVLETFLHDPTTDFIGKRRRTHVNVPDTPAGVLEDVRNKLRGYMSKQPIALSVDGQVDELIVQATDKRKLASIWDSGACGVGTLSLRDLDAALVSVTERSMIVSERGTVMETGIGVGMYHGARWVVHHHISVGMMDLHTVPDHIWGDHHFLGSMWGVVNVKTSGGGEQLKHSGLRHQVGPRACEQWLLPRLQDRGKGCFVDGNIEILYISKAPEDLSNVIFSDILGQFFDDNLVAN</sequence>
<comment type="similarity">
    <text evidence="2">Belongs to the PI3/PI4-kinase family. ATM subfamily.</text>
</comment>
<evidence type="ECO:0000256" key="4">
    <source>
        <dbReference type="ARBA" id="ARBA00021345"/>
    </source>
</evidence>
<evidence type="ECO:0000256" key="10">
    <source>
        <dbReference type="ARBA" id="ARBA00022840"/>
    </source>
</evidence>
<dbReference type="Proteomes" id="UP001147695">
    <property type="component" value="Unassembled WGS sequence"/>
</dbReference>
<dbReference type="SUPFAM" id="SSF48371">
    <property type="entry name" value="ARM repeat"/>
    <property type="match status" value="1"/>
</dbReference>
<keyword evidence="8" id="KW-0227">DNA damage</keyword>
<reference evidence="20" key="2">
    <citation type="journal article" date="2023" name="IMA Fungus">
        <title>Comparative genomic study of the Penicillium genus elucidates a diverse pangenome and 15 lateral gene transfer events.</title>
        <authorList>
            <person name="Petersen C."/>
            <person name="Sorensen T."/>
            <person name="Nielsen M.R."/>
            <person name="Sondergaard T.E."/>
            <person name="Sorensen J.L."/>
            <person name="Fitzpatrick D.A."/>
            <person name="Frisvad J.C."/>
            <person name="Nielsen K.L."/>
        </authorList>
    </citation>
    <scope>NUCLEOTIDE SEQUENCE</scope>
    <source>
        <strain evidence="20">IBT 35673</strain>
    </source>
</reference>
<keyword evidence="6" id="KW-0808">Transferase</keyword>
<evidence type="ECO:0000313" key="20">
    <source>
        <dbReference type="EMBL" id="KAJ5338771.1"/>
    </source>
</evidence>
<dbReference type="InterPro" id="IPR012993">
    <property type="entry name" value="UME"/>
</dbReference>
<dbReference type="GO" id="GO:0005524">
    <property type="term" value="F:ATP binding"/>
    <property type="evidence" value="ECO:0007669"/>
    <property type="project" value="UniProtKB-KW"/>
</dbReference>
<dbReference type="Gene3D" id="1.25.40.10">
    <property type="entry name" value="Tetratricopeptide repeat domain"/>
    <property type="match status" value="1"/>
</dbReference>
<dbReference type="EMBL" id="JAPZBQ010000003">
    <property type="protein sequence ID" value="KAJ5338771.1"/>
    <property type="molecule type" value="Genomic_DNA"/>
</dbReference>
<dbReference type="SMART" id="SM00146">
    <property type="entry name" value="PI3Kc"/>
    <property type="match status" value="1"/>
</dbReference>
<dbReference type="InterPro" id="IPR050517">
    <property type="entry name" value="DDR_Repair_Kinase"/>
</dbReference>
<comment type="caution">
    <text evidence="20">The sequence shown here is derived from an EMBL/GenBank/DDBJ whole genome shotgun (WGS) entry which is preliminary data.</text>
</comment>
<evidence type="ECO:0000256" key="9">
    <source>
        <dbReference type="ARBA" id="ARBA00022777"/>
    </source>
</evidence>
<dbReference type="FunFam" id="1.10.1070.11:FF:000031">
    <property type="entry name" value="Phosphatidyl inositol 3-kinase"/>
    <property type="match status" value="1"/>
</dbReference>
<dbReference type="SUPFAM" id="SSF56112">
    <property type="entry name" value="Protein kinase-like (PK-like)"/>
    <property type="match status" value="1"/>
</dbReference>
<keyword evidence="11" id="KW-0156">Chromatin regulator</keyword>
<reference evidence="20" key="1">
    <citation type="submission" date="2022-12" db="EMBL/GenBank/DDBJ databases">
        <authorList>
            <person name="Petersen C."/>
        </authorList>
    </citation>
    <scope>NUCLEOTIDE SEQUENCE</scope>
    <source>
        <strain evidence="20">IBT 35673</strain>
    </source>
</reference>
<evidence type="ECO:0000256" key="16">
    <source>
        <dbReference type="ARBA" id="ARBA00030459"/>
    </source>
</evidence>
<dbReference type="InterPro" id="IPR058681">
    <property type="entry name" value="HEAT_MEC1_N"/>
</dbReference>
<dbReference type="InterPro" id="IPR000403">
    <property type="entry name" value="PI3/4_kinase_cat_dom"/>
</dbReference>
<evidence type="ECO:0000256" key="11">
    <source>
        <dbReference type="ARBA" id="ARBA00022853"/>
    </source>
</evidence>
<feature type="domain" description="PI3K/PI4K catalytic" evidence="18">
    <location>
        <begin position="2135"/>
        <end position="2456"/>
    </location>
</feature>
<evidence type="ECO:0000256" key="15">
    <source>
        <dbReference type="ARBA" id="ARBA00029679"/>
    </source>
</evidence>
<organism evidence="20 21">
    <name type="scientific">Penicillium brevicompactum</name>
    <dbReference type="NCBI Taxonomy" id="5074"/>
    <lineage>
        <taxon>Eukaryota</taxon>
        <taxon>Fungi</taxon>
        <taxon>Dikarya</taxon>
        <taxon>Ascomycota</taxon>
        <taxon>Pezizomycotina</taxon>
        <taxon>Eurotiomycetes</taxon>
        <taxon>Eurotiomycetidae</taxon>
        <taxon>Eurotiales</taxon>
        <taxon>Aspergillaceae</taxon>
        <taxon>Penicillium</taxon>
    </lineage>
</organism>
<dbReference type="FunFam" id="3.30.1010.10:FF:000017">
    <property type="entry name" value="Inositol kinase kinase (UvsB)"/>
    <property type="match status" value="1"/>
</dbReference>
<dbReference type="Pfam" id="PF23593">
    <property type="entry name" value="HEAT_ATR"/>
    <property type="match status" value="1"/>
</dbReference>
<name>A0A9W9QIX3_PENBR</name>
<dbReference type="Gene3D" id="1.10.1070.11">
    <property type="entry name" value="Phosphatidylinositol 3-/4-kinase, catalytic domain"/>
    <property type="match status" value="1"/>
</dbReference>
<evidence type="ECO:0000256" key="5">
    <source>
        <dbReference type="ARBA" id="ARBA00022527"/>
    </source>
</evidence>
<keyword evidence="7" id="KW-0547">Nucleotide-binding</keyword>
<dbReference type="SMART" id="SM00802">
    <property type="entry name" value="UME"/>
    <property type="match status" value="1"/>
</dbReference>
<dbReference type="EC" id="2.7.11.1" evidence="3"/>
<evidence type="ECO:0000256" key="14">
    <source>
        <dbReference type="ARBA" id="ARBA00023254"/>
    </source>
</evidence>
<dbReference type="Pfam" id="PF00454">
    <property type="entry name" value="PI3_PI4_kinase"/>
    <property type="match status" value="1"/>
</dbReference>
<keyword evidence="14" id="KW-0469">Meiosis</keyword>
<dbReference type="PANTHER" id="PTHR11139">
    <property type="entry name" value="ATAXIA TELANGIECTASIA MUTATED ATM -RELATED"/>
    <property type="match status" value="1"/>
</dbReference>
<evidence type="ECO:0000256" key="17">
    <source>
        <dbReference type="ARBA" id="ARBA00033001"/>
    </source>
</evidence>
<evidence type="ECO:0000256" key="3">
    <source>
        <dbReference type="ARBA" id="ARBA00012513"/>
    </source>
</evidence>
<keyword evidence="12" id="KW-0234">DNA repair</keyword>
<dbReference type="InterPro" id="IPR003151">
    <property type="entry name" value="PIK-rel_kinase_FAT"/>
</dbReference>
<feature type="domain" description="FAT" evidence="19">
    <location>
        <begin position="1445"/>
        <end position="2019"/>
    </location>
</feature>
<keyword evidence="10" id="KW-0067">ATP-binding</keyword>
<dbReference type="SUPFAM" id="SSF48452">
    <property type="entry name" value="TPR-like"/>
    <property type="match status" value="1"/>
</dbReference>
<dbReference type="InterPro" id="IPR036940">
    <property type="entry name" value="PI3/4_kinase_cat_sf"/>
</dbReference>
<dbReference type="InterPro" id="IPR057564">
    <property type="entry name" value="HEAT_ATR"/>
</dbReference>
<proteinExistence type="inferred from homology"/>
<keyword evidence="9" id="KW-0418">Kinase</keyword>
<evidence type="ECO:0000256" key="7">
    <source>
        <dbReference type="ARBA" id="ARBA00022741"/>
    </source>
</evidence>
<comment type="subcellular location">
    <subcellularLocation>
        <location evidence="1">Nucleus</location>
    </subcellularLocation>
</comment>
<dbReference type="InterPro" id="IPR018936">
    <property type="entry name" value="PI3/4_kinase_CS"/>
</dbReference>
<accession>A0A9W9QIX3</accession>
<dbReference type="InterPro" id="IPR011989">
    <property type="entry name" value="ARM-like"/>
</dbReference>
<evidence type="ECO:0000256" key="2">
    <source>
        <dbReference type="ARBA" id="ARBA00010769"/>
    </source>
</evidence>
<dbReference type="Pfam" id="PF08064">
    <property type="entry name" value="UME"/>
    <property type="match status" value="1"/>
</dbReference>
<gene>
    <name evidence="20" type="ORF">N7452_005499</name>
</gene>
<dbReference type="PROSITE" id="PS51189">
    <property type="entry name" value="FAT"/>
    <property type="match status" value="1"/>
</dbReference>
<evidence type="ECO:0000256" key="12">
    <source>
        <dbReference type="ARBA" id="ARBA00023204"/>
    </source>
</evidence>
<dbReference type="PROSITE" id="PS50290">
    <property type="entry name" value="PI3_4_KINASE_3"/>
    <property type="match status" value="1"/>
</dbReference>
<dbReference type="Pfam" id="PF02259">
    <property type="entry name" value="FAT"/>
    <property type="match status" value="1"/>
</dbReference>
<dbReference type="InterPro" id="IPR056802">
    <property type="entry name" value="ATR-like_M-HEAT"/>
</dbReference>
<evidence type="ECO:0000256" key="13">
    <source>
        <dbReference type="ARBA" id="ARBA00023242"/>
    </source>
</evidence>
<dbReference type="GO" id="GO:0000077">
    <property type="term" value="P:DNA damage checkpoint signaling"/>
    <property type="evidence" value="ECO:0007669"/>
    <property type="project" value="TreeGrafter"/>
</dbReference>
<dbReference type="InterPro" id="IPR016024">
    <property type="entry name" value="ARM-type_fold"/>
</dbReference>
<dbReference type="GO" id="GO:0004674">
    <property type="term" value="F:protein serine/threonine kinase activity"/>
    <property type="evidence" value="ECO:0007669"/>
    <property type="project" value="UniProtKB-KW"/>
</dbReference>
<dbReference type="InterPro" id="IPR011009">
    <property type="entry name" value="Kinase-like_dom_sf"/>
</dbReference>
<dbReference type="Gene3D" id="1.25.10.10">
    <property type="entry name" value="Leucine-rich Repeat Variant"/>
    <property type="match status" value="1"/>
</dbReference>
<keyword evidence="13" id="KW-0539">Nucleus</keyword>
<dbReference type="Gene3D" id="3.30.1010.10">
    <property type="entry name" value="Phosphatidylinositol 3-kinase Catalytic Subunit, Chain A, domain 4"/>
    <property type="match status" value="1"/>
</dbReference>
<evidence type="ECO:0000259" key="18">
    <source>
        <dbReference type="PROSITE" id="PS50290"/>
    </source>
</evidence>
<evidence type="ECO:0000256" key="6">
    <source>
        <dbReference type="ARBA" id="ARBA00022679"/>
    </source>
</evidence>
<evidence type="ECO:0000256" key="1">
    <source>
        <dbReference type="ARBA" id="ARBA00004123"/>
    </source>
</evidence>
<dbReference type="GO" id="GO:0006281">
    <property type="term" value="P:DNA repair"/>
    <property type="evidence" value="ECO:0007669"/>
    <property type="project" value="UniProtKB-KW"/>
</dbReference>
<dbReference type="PROSITE" id="PS00916">
    <property type="entry name" value="PI3_4_KINASE_2"/>
    <property type="match status" value="1"/>
</dbReference>
<evidence type="ECO:0000256" key="8">
    <source>
        <dbReference type="ARBA" id="ARBA00022763"/>
    </source>
</evidence>
<evidence type="ECO:0000313" key="21">
    <source>
        <dbReference type="Proteomes" id="UP001147695"/>
    </source>
</evidence>
<dbReference type="PANTHER" id="PTHR11139:SF125">
    <property type="entry name" value="SERINE_THREONINE-PROTEIN KINASE MEC1"/>
    <property type="match status" value="1"/>
</dbReference>
<protein>
    <recommendedName>
        <fullName evidence="4">Serine/threonine-protein kinase MEC1</fullName>
        <ecNumber evidence="3">2.7.11.1</ecNumber>
    </recommendedName>
    <alternativeName>
        <fullName evidence="17">ATR homolog</fullName>
    </alternativeName>
    <alternativeName>
        <fullName evidence="16">DNA-damage checkpoint kinase MEC1</fullName>
    </alternativeName>
    <alternativeName>
        <fullName evidence="15">Mitosis entry checkpoint protein 1</fullName>
    </alternativeName>
</protein>
<dbReference type="CDD" id="cd00892">
    <property type="entry name" value="PIKKc_ATR"/>
    <property type="match status" value="1"/>
</dbReference>
<dbReference type="InterPro" id="IPR011990">
    <property type="entry name" value="TPR-like_helical_dom_sf"/>
</dbReference>
<dbReference type="GO" id="GO:0000723">
    <property type="term" value="P:telomere maintenance"/>
    <property type="evidence" value="ECO:0007669"/>
    <property type="project" value="TreeGrafter"/>
</dbReference>
<dbReference type="Pfam" id="PF25385">
    <property type="entry name" value="HEAT_MEC1_N"/>
    <property type="match status" value="1"/>
</dbReference>
<dbReference type="GO" id="GO:0005694">
    <property type="term" value="C:chromosome"/>
    <property type="evidence" value="ECO:0007669"/>
    <property type="project" value="TreeGrafter"/>
</dbReference>
<dbReference type="InterPro" id="IPR014009">
    <property type="entry name" value="PIK_FAT"/>
</dbReference>
<dbReference type="GO" id="GO:0005634">
    <property type="term" value="C:nucleus"/>
    <property type="evidence" value="ECO:0007669"/>
    <property type="project" value="UniProtKB-SubCell"/>
</dbReference>
<evidence type="ECO:0000259" key="19">
    <source>
        <dbReference type="PROSITE" id="PS51189"/>
    </source>
</evidence>
<keyword evidence="5" id="KW-0723">Serine/threonine-protein kinase</keyword>
<dbReference type="Pfam" id="PF25030">
    <property type="entry name" value="M-HEAT_ATR"/>
    <property type="match status" value="1"/>
</dbReference>